<evidence type="ECO:0000313" key="2">
    <source>
        <dbReference type="EMBL" id="QPC83810.1"/>
    </source>
</evidence>
<dbReference type="NCBIfam" id="TIGR02174">
    <property type="entry name" value="CXXU_selWTH"/>
    <property type="match status" value="1"/>
</dbReference>
<dbReference type="InterPro" id="IPR011893">
    <property type="entry name" value="Selenoprotein_Rdx-typ"/>
</dbReference>
<gene>
    <name evidence="2" type="ORF">G4Y79_05370</name>
</gene>
<organism evidence="2 3">
    <name type="scientific">Phototrophicus methaneseepsis</name>
    <dbReference type="NCBI Taxonomy" id="2710758"/>
    <lineage>
        <taxon>Bacteria</taxon>
        <taxon>Bacillati</taxon>
        <taxon>Chloroflexota</taxon>
        <taxon>Candidatus Thermofontia</taxon>
        <taxon>Phototrophicales</taxon>
        <taxon>Phototrophicaceae</taxon>
        <taxon>Phototrophicus</taxon>
    </lineage>
</organism>
<reference evidence="2 3" key="1">
    <citation type="submission" date="2020-02" db="EMBL/GenBank/DDBJ databases">
        <authorList>
            <person name="Zheng R.K."/>
            <person name="Sun C.M."/>
        </authorList>
    </citation>
    <scope>NUCLEOTIDE SEQUENCE [LARGE SCALE GENOMIC DNA]</scope>
    <source>
        <strain evidence="3">rifampicinis</strain>
    </source>
</reference>
<dbReference type="Gene3D" id="3.40.30.10">
    <property type="entry name" value="Glutaredoxin"/>
    <property type="match status" value="1"/>
</dbReference>
<evidence type="ECO:0000256" key="1">
    <source>
        <dbReference type="ARBA" id="ARBA00023284"/>
    </source>
</evidence>
<name>A0A7S8EBB6_9CHLR</name>
<protein>
    <submittedName>
        <fullName evidence="2">Rdx family protein</fullName>
    </submittedName>
</protein>
<keyword evidence="3" id="KW-1185">Reference proteome</keyword>
<sequence>MSTPLDEKKYTVTVEYCAPCDYSEQALTVVGELTRDYQHLIDKLTLIMGSKGIFDIKVDGQMVFSKADEKRFPAEGEILTLFENAVGKKIEKYQR</sequence>
<dbReference type="AlphaFoldDB" id="A0A7S8EBB6"/>
<accession>A0A7S8EBB6</accession>
<dbReference type="KEGG" id="pmet:G4Y79_05370"/>
<evidence type="ECO:0000313" key="3">
    <source>
        <dbReference type="Proteomes" id="UP000594468"/>
    </source>
</evidence>
<keyword evidence="1" id="KW-0676">Redox-active center</keyword>
<dbReference type="SUPFAM" id="SSF52833">
    <property type="entry name" value="Thioredoxin-like"/>
    <property type="match status" value="1"/>
</dbReference>
<dbReference type="Pfam" id="PF10262">
    <property type="entry name" value="Rdx"/>
    <property type="match status" value="1"/>
</dbReference>
<dbReference type="InterPro" id="IPR036249">
    <property type="entry name" value="Thioredoxin-like_sf"/>
</dbReference>
<proteinExistence type="predicted"/>
<dbReference type="EMBL" id="CP062983">
    <property type="protein sequence ID" value="QPC83810.1"/>
    <property type="molecule type" value="Genomic_DNA"/>
</dbReference>
<dbReference type="Proteomes" id="UP000594468">
    <property type="component" value="Chromosome"/>
</dbReference>
<dbReference type="RefSeq" id="WP_195171874.1">
    <property type="nucleotide sequence ID" value="NZ_CP062983.1"/>
</dbReference>